<dbReference type="SMART" id="SM00939">
    <property type="entry name" value="PepX_C"/>
    <property type="match status" value="1"/>
</dbReference>
<dbReference type="SUPFAM" id="SSF53474">
    <property type="entry name" value="alpha/beta-Hydrolases"/>
    <property type="match status" value="1"/>
</dbReference>
<dbReference type="Gene3D" id="1.10.3020.10">
    <property type="entry name" value="alpha-amino acid ester hydrolase ( Helical cap domain)"/>
    <property type="match status" value="1"/>
</dbReference>
<organism evidence="4 5">
    <name type="scientific">Kitasatospora herbaricolor</name>
    <dbReference type="NCBI Taxonomy" id="68217"/>
    <lineage>
        <taxon>Bacteria</taxon>
        <taxon>Bacillati</taxon>
        <taxon>Actinomycetota</taxon>
        <taxon>Actinomycetes</taxon>
        <taxon>Kitasatosporales</taxon>
        <taxon>Streptomycetaceae</taxon>
        <taxon>Kitasatospora</taxon>
    </lineage>
</organism>
<dbReference type="Proteomes" id="UP001432014">
    <property type="component" value="Chromosome"/>
</dbReference>
<gene>
    <name evidence="4" type="ORF">OG469_11375</name>
</gene>
<protein>
    <submittedName>
        <fullName evidence="4">CocE/NonD family hydrolase</fullName>
    </submittedName>
</protein>
<dbReference type="InterPro" id="IPR005674">
    <property type="entry name" value="CocE/Ser_esterase"/>
</dbReference>
<dbReference type="EMBL" id="CP108482">
    <property type="protein sequence ID" value="WUS56073.1"/>
    <property type="molecule type" value="Genomic_DNA"/>
</dbReference>
<dbReference type="Gene3D" id="3.40.50.1820">
    <property type="entry name" value="alpha/beta hydrolase"/>
    <property type="match status" value="1"/>
</dbReference>
<dbReference type="InterPro" id="IPR008979">
    <property type="entry name" value="Galactose-bd-like_sf"/>
</dbReference>
<evidence type="ECO:0000256" key="2">
    <source>
        <dbReference type="SAM" id="MobiDB-lite"/>
    </source>
</evidence>
<sequence>MRAERGGALAARAAARLLRLPPATGQGVRVTRDLRVPMRDGVELLADHYAPAGGDRPPTLLVRNLYGWDLPIGLLYGRLYAERGYQVLVQRCRGTFGSGGVLDPWVQEAADGRDTVEWMGRQDWYPGEFATIGASYLGYVQWALLSDPPAGMRGAVVQMGPHEYSQVAWPGGAFALDTMAGWASMISHPKRGPVRDTLTQLREKRNLQRTAYRELPLGAAAARALGREYPHLDAWLAHEGEEDPYWTASDHTAALVRGAGVPVLLQGNWYDAFLPQTLRQYALLRAGGAAPRLTVGPWTHAALGRWWQTFMTDSLDWLAEIFPDGPAARTRPDGPGTPKPDPVRLYLLGAEQWRGFDAWPPPQAGPRTWYLHPGGRLDPEPPPPSAPDRYRYDPADPTPAVGGAWTGTGAGPRDNRALEARADVLTFTTSPLEADLDVVGEVTAELHVRSHRAHTDFFVRLCDVHPDGRSVDITDGLLRVRPGSPAAGPGEEDGEPDGVLTLVLDLAPTACRFRAGHRIRLQVSSGAHPRFARNPGSGEPTATAVRLLAADQEVHHSPRRPSRITLGVLPAGS</sequence>
<proteinExistence type="predicted"/>
<name>A0ABZ1W5L1_9ACTN</name>
<keyword evidence="5" id="KW-1185">Reference proteome</keyword>
<evidence type="ECO:0000256" key="1">
    <source>
        <dbReference type="ARBA" id="ARBA00022801"/>
    </source>
</evidence>
<dbReference type="InterPro" id="IPR000383">
    <property type="entry name" value="Xaa-Pro-like_dom"/>
</dbReference>
<feature type="region of interest" description="Disordered" evidence="2">
    <location>
        <begin position="553"/>
        <end position="573"/>
    </location>
</feature>
<evidence type="ECO:0000313" key="4">
    <source>
        <dbReference type="EMBL" id="WUS56073.1"/>
    </source>
</evidence>
<dbReference type="Pfam" id="PF08530">
    <property type="entry name" value="PepX_C"/>
    <property type="match status" value="1"/>
</dbReference>
<dbReference type="GO" id="GO:0016787">
    <property type="term" value="F:hydrolase activity"/>
    <property type="evidence" value="ECO:0007669"/>
    <property type="project" value="UniProtKB-KW"/>
</dbReference>
<dbReference type="NCBIfam" id="TIGR00976">
    <property type="entry name" value="CocE_NonD"/>
    <property type="match status" value="1"/>
</dbReference>
<reference evidence="4 5" key="1">
    <citation type="submission" date="2022-10" db="EMBL/GenBank/DDBJ databases">
        <title>The complete genomes of actinobacterial strains from the NBC collection.</title>
        <authorList>
            <person name="Joergensen T.S."/>
            <person name="Alvarez Arevalo M."/>
            <person name="Sterndorff E.B."/>
            <person name="Faurdal D."/>
            <person name="Vuksanovic O."/>
            <person name="Mourched A.-S."/>
            <person name="Charusanti P."/>
            <person name="Shaw S."/>
            <person name="Blin K."/>
            <person name="Weber T."/>
        </authorList>
    </citation>
    <scope>NUCLEOTIDE SEQUENCE [LARGE SCALE GENOMIC DNA]</scope>
    <source>
        <strain evidence="4 5">NBC_01247</strain>
    </source>
</reference>
<dbReference type="RefSeq" id="WP_329499311.1">
    <property type="nucleotide sequence ID" value="NZ_CP108460.1"/>
</dbReference>
<dbReference type="SUPFAM" id="SSF49785">
    <property type="entry name" value="Galactose-binding domain-like"/>
    <property type="match status" value="1"/>
</dbReference>
<dbReference type="Gene3D" id="2.60.120.260">
    <property type="entry name" value="Galactose-binding domain-like"/>
    <property type="match status" value="1"/>
</dbReference>
<feature type="domain" description="Xaa-Pro dipeptidyl-peptidase C-terminal" evidence="3">
    <location>
        <begin position="304"/>
        <end position="565"/>
    </location>
</feature>
<dbReference type="Pfam" id="PF02129">
    <property type="entry name" value="Peptidase_S15"/>
    <property type="match status" value="1"/>
</dbReference>
<dbReference type="InterPro" id="IPR013736">
    <property type="entry name" value="Xaa-Pro_dipept_C"/>
</dbReference>
<keyword evidence="1 4" id="KW-0378">Hydrolase</keyword>
<evidence type="ECO:0000313" key="5">
    <source>
        <dbReference type="Proteomes" id="UP001432014"/>
    </source>
</evidence>
<accession>A0ABZ1W5L1</accession>
<dbReference type="InterPro" id="IPR029058">
    <property type="entry name" value="AB_hydrolase_fold"/>
</dbReference>
<evidence type="ECO:0000259" key="3">
    <source>
        <dbReference type="SMART" id="SM00939"/>
    </source>
</evidence>